<reference evidence="8" key="1">
    <citation type="journal article" date="2021" name="ISME J.">
        <title>Evolutionary origin and ecological implication of a unique nif island in free-living Bradyrhizobium lineages.</title>
        <authorList>
            <person name="Tao J."/>
        </authorList>
    </citation>
    <scope>NUCLEOTIDE SEQUENCE [LARGE SCALE GENOMIC DNA]</scope>
    <source>
        <strain evidence="8">SZCCT0434</strain>
    </source>
</reference>
<keyword evidence="3" id="KW-0813">Transport</keyword>
<comment type="similarity">
    <text evidence="2">Belongs to the bacterial solute-binding protein 1 family.</text>
</comment>
<evidence type="ECO:0000313" key="8">
    <source>
        <dbReference type="Proteomes" id="UP001315278"/>
    </source>
</evidence>
<dbReference type="RefSeq" id="WP_212494949.1">
    <property type="nucleotide sequence ID" value="NZ_JAFCJH010000058.1"/>
</dbReference>
<evidence type="ECO:0000256" key="1">
    <source>
        <dbReference type="ARBA" id="ARBA00004418"/>
    </source>
</evidence>
<name>A0ABS5FV65_9BRAD</name>
<evidence type="ECO:0000313" key="7">
    <source>
        <dbReference type="EMBL" id="MBR0800620.1"/>
    </source>
</evidence>
<dbReference type="SUPFAM" id="SSF53850">
    <property type="entry name" value="Periplasmic binding protein-like II"/>
    <property type="match status" value="1"/>
</dbReference>
<proteinExistence type="inferred from homology"/>
<dbReference type="InterPro" id="IPR050490">
    <property type="entry name" value="Bact_solute-bd_prot1"/>
</dbReference>
<feature type="signal peptide" evidence="6">
    <location>
        <begin position="1"/>
        <end position="41"/>
    </location>
</feature>
<accession>A0ABS5FV65</accession>
<dbReference type="InterPro" id="IPR006311">
    <property type="entry name" value="TAT_signal"/>
</dbReference>
<feature type="chain" id="PRO_5045251947" evidence="6">
    <location>
        <begin position="42"/>
        <end position="448"/>
    </location>
</feature>
<evidence type="ECO:0000256" key="4">
    <source>
        <dbReference type="ARBA" id="ARBA00022729"/>
    </source>
</evidence>
<organism evidence="7 8">
    <name type="scientific">Bradyrhizobium jicamae</name>
    <dbReference type="NCBI Taxonomy" id="280332"/>
    <lineage>
        <taxon>Bacteria</taxon>
        <taxon>Pseudomonadati</taxon>
        <taxon>Pseudomonadota</taxon>
        <taxon>Alphaproteobacteria</taxon>
        <taxon>Hyphomicrobiales</taxon>
        <taxon>Nitrobacteraceae</taxon>
        <taxon>Bradyrhizobium</taxon>
    </lineage>
</organism>
<evidence type="ECO:0000256" key="2">
    <source>
        <dbReference type="ARBA" id="ARBA00008520"/>
    </source>
</evidence>
<gene>
    <name evidence="7" type="ORF">JQ615_35185</name>
</gene>
<dbReference type="PANTHER" id="PTHR43649">
    <property type="entry name" value="ARABINOSE-BINDING PROTEIN-RELATED"/>
    <property type="match status" value="1"/>
</dbReference>
<protein>
    <submittedName>
        <fullName evidence="7">Extracellular solute-binding protein</fullName>
    </submittedName>
</protein>
<comment type="caution">
    <text evidence="7">The sequence shown here is derived from an EMBL/GenBank/DDBJ whole genome shotgun (WGS) entry which is preliminary data.</text>
</comment>
<keyword evidence="8" id="KW-1185">Reference proteome</keyword>
<evidence type="ECO:0000256" key="6">
    <source>
        <dbReference type="SAM" id="SignalP"/>
    </source>
</evidence>
<dbReference type="PANTHER" id="PTHR43649:SF34">
    <property type="entry name" value="ABC TRANSPORTER PERIPLASMIC-BINDING PROTEIN YCJN-RELATED"/>
    <property type="match status" value="1"/>
</dbReference>
<dbReference type="PROSITE" id="PS51318">
    <property type="entry name" value="TAT"/>
    <property type="match status" value="1"/>
</dbReference>
<evidence type="ECO:0000256" key="3">
    <source>
        <dbReference type="ARBA" id="ARBA00022448"/>
    </source>
</evidence>
<dbReference type="EMBL" id="JAFCJH010000058">
    <property type="protein sequence ID" value="MBR0800620.1"/>
    <property type="molecule type" value="Genomic_DNA"/>
</dbReference>
<keyword evidence="4 6" id="KW-0732">Signal</keyword>
<sequence length="448" mass="49350">MSKSRLASITRRRFLRDTSLALAAASATPMLSAPFASRAMADTKTLTIVQWSHFVPAYDKWFDKFAADWGKKNQIEVTVDHIPVQDVAARAAAEASAGSGHDLFGWNGAGGAHLYRKFLVDLTDLVESVEKKYGKATIIGKQLGYNLDDHTWSAFPDYYINFPAMYRKSLWDGIGMTPDTWDDIRIGGAKLKAKGNPVGISLGHSNDPNTTWRGVLWSYGGAVQDETGKTVELDSKGSVEAVKFVTALYKEAMTPNVLSWSDASNNQYIDSGVSSLIINPISAYRTAQQLNKKMADDIFVMKPPKGPARRLMGGAAEFYGVWKFAKNREAAVDFLKYYADNWLDAFKASSGYNNPIFTNMVPKPMPLLSDDPTSTPHDKLAVLQTSDEWSAVPGYPGPATPATDEVYNDFIICDMMAKAATGAMTAEESVKWATQQCRAIFDKWQHKA</sequence>
<comment type="subcellular location">
    <subcellularLocation>
        <location evidence="1">Periplasm</location>
    </subcellularLocation>
</comment>
<dbReference type="Pfam" id="PF01547">
    <property type="entry name" value="SBP_bac_1"/>
    <property type="match status" value="1"/>
</dbReference>
<dbReference type="InterPro" id="IPR006059">
    <property type="entry name" value="SBP"/>
</dbReference>
<keyword evidence="5" id="KW-0574">Periplasm</keyword>
<dbReference type="Proteomes" id="UP001315278">
    <property type="component" value="Unassembled WGS sequence"/>
</dbReference>
<evidence type="ECO:0000256" key="5">
    <source>
        <dbReference type="ARBA" id="ARBA00022764"/>
    </source>
</evidence>
<dbReference type="Gene3D" id="3.40.190.10">
    <property type="entry name" value="Periplasmic binding protein-like II"/>
    <property type="match status" value="1"/>
</dbReference>